<dbReference type="EMBL" id="JBHLUX010000090">
    <property type="protein sequence ID" value="MFC0472947.1"/>
    <property type="molecule type" value="Genomic_DNA"/>
</dbReference>
<reference evidence="16 17" key="1">
    <citation type="submission" date="2024-09" db="EMBL/GenBank/DDBJ databases">
        <authorList>
            <person name="Sun Q."/>
            <person name="Mori K."/>
        </authorList>
    </citation>
    <scope>NUCLEOTIDE SEQUENCE [LARGE SCALE GENOMIC DNA]</scope>
    <source>
        <strain evidence="16 17">NCAIM B.02610</strain>
    </source>
</reference>
<evidence type="ECO:0000256" key="1">
    <source>
        <dbReference type="ARBA" id="ARBA00005121"/>
    </source>
</evidence>
<comment type="catalytic activity">
    <reaction evidence="12 14">
        <text>2 cob(II)yrinate a,c diamide + reduced [electron-transfer flavoprotein] + 2 ATP = 2 adenosylcob(III)yrinate a,c-diamide + 2 triphosphate + oxidized [electron-transfer flavoprotein] + 3 H(+)</text>
        <dbReference type="Rhea" id="RHEA:11528"/>
        <dbReference type="Rhea" id="RHEA-COMP:10685"/>
        <dbReference type="Rhea" id="RHEA-COMP:10686"/>
        <dbReference type="ChEBI" id="CHEBI:15378"/>
        <dbReference type="ChEBI" id="CHEBI:18036"/>
        <dbReference type="ChEBI" id="CHEBI:30616"/>
        <dbReference type="ChEBI" id="CHEBI:57692"/>
        <dbReference type="ChEBI" id="CHEBI:58307"/>
        <dbReference type="ChEBI" id="CHEBI:58503"/>
        <dbReference type="ChEBI" id="CHEBI:58537"/>
        <dbReference type="EC" id="2.5.1.17"/>
    </reaction>
</comment>
<dbReference type="RefSeq" id="WP_335961265.1">
    <property type="nucleotide sequence ID" value="NZ_JAXBLX010000015.1"/>
</dbReference>
<protein>
    <recommendedName>
        <fullName evidence="4 14">Corrinoid adenosyltransferase</fullName>
        <ecNumber evidence="3 14">2.5.1.17</ecNumber>
    </recommendedName>
    <alternativeName>
        <fullName evidence="9 14">Cob(II)alamin adenosyltransferase</fullName>
    </alternativeName>
    <alternativeName>
        <fullName evidence="11 14">Cob(II)yrinic acid a,c-diamide adenosyltransferase</fullName>
    </alternativeName>
    <alternativeName>
        <fullName evidence="10 14">Cobinamide/cobalamin adenosyltransferase</fullName>
    </alternativeName>
</protein>
<comment type="caution">
    <text evidence="16">The sequence shown here is derived from an EMBL/GenBank/DDBJ whole genome shotgun (WGS) entry which is preliminary data.</text>
</comment>
<comment type="catalytic activity">
    <reaction evidence="13 14">
        <text>2 cob(II)alamin + reduced [electron-transfer flavoprotein] + 2 ATP = 2 adenosylcob(III)alamin + 2 triphosphate + oxidized [electron-transfer flavoprotein] + 3 H(+)</text>
        <dbReference type="Rhea" id="RHEA:28671"/>
        <dbReference type="Rhea" id="RHEA-COMP:10685"/>
        <dbReference type="Rhea" id="RHEA-COMP:10686"/>
        <dbReference type="ChEBI" id="CHEBI:15378"/>
        <dbReference type="ChEBI" id="CHEBI:16304"/>
        <dbReference type="ChEBI" id="CHEBI:18036"/>
        <dbReference type="ChEBI" id="CHEBI:18408"/>
        <dbReference type="ChEBI" id="CHEBI:30616"/>
        <dbReference type="ChEBI" id="CHEBI:57692"/>
        <dbReference type="ChEBI" id="CHEBI:58307"/>
        <dbReference type="EC" id="2.5.1.17"/>
    </reaction>
</comment>
<feature type="domain" description="Cobalamin adenosyltransferase-like" evidence="15">
    <location>
        <begin position="3"/>
        <end position="169"/>
    </location>
</feature>
<evidence type="ECO:0000256" key="7">
    <source>
        <dbReference type="ARBA" id="ARBA00022741"/>
    </source>
</evidence>
<dbReference type="Pfam" id="PF01923">
    <property type="entry name" value="Cob_adeno_trans"/>
    <property type="match status" value="1"/>
</dbReference>
<evidence type="ECO:0000256" key="4">
    <source>
        <dbReference type="ARBA" id="ARBA00020963"/>
    </source>
</evidence>
<dbReference type="Gene3D" id="1.20.1200.10">
    <property type="entry name" value="Cobalamin adenosyltransferase-like"/>
    <property type="match status" value="1"/>
</dbReference>
<keyword evidence="6 14" id="KW-0808">Transferase</keyword>
<evidence type="ECO:0000256" key="12">
    <source>
        <dbReference type="ARBA" id="ARBA00048555"/>
    </source>
</evidence>
<sequence>MKLYTRTGDEGKTSVIGGRLDKDHTRVIAYGTTDELNSFVGQAVAQLDNEIFPDIKGELVKIQHELFDCGGDLAMMKASEKHPYKTKQDMIDFLEERIDAYIQEAPKLERFILPGGSLVASTLHVCRTITRRAERYVTRLQREVDEVNPVVLKYLNRLSDYFFAIARVVNYRLNVKDVEYERSAIVFRESKERNKGDQESTHK</sequence>
<evidence type="ECO:0000259" key="15">
    <source>
        <dbReference type="Pfam" id="PF01923"/>
    </source>
</evidence>
<accession>A0ABV6KHZ3</accession>
<keyword evidence="8 14" id="KW-0067">ATP-binding</keyword>
<comment type="pathway">
    <text evidence="1 14">Cofactor biosynthesis; adenosylcobalamin biosynthesis; adenosylcobalamin from cob(II)yrinate a,c-diamide: step 2/7.</text>
</comment>
<dbReference type="SUPFAM" id="SSF89028">
    <property type="entry name" value="Cobalamin adenosyltransferase-like"/>
    <property type="match status" value="1"/>
</dbReference>
<dbReference type="InterPro" id="IPR016030">
    <property type="entry name" value="CblAdoTrfase-like"/>
</dbReference>
<dbReference type="EC" id="2.5.1.17" evidence="3 14"/>
<evidence type="ECO:0000256" key="8">
    <source>
        <dbReference type="ARBA" id="ARBA00022840"/>
    </source>
</evidence>
<proteinExistence type="inferred from homology"/>
<dbReference type="GO" id="GO:0008817">
    <property type="term" value="F:corrinoid adenosyltransferase activity"/>
    <property type="evidence" value="ECO:0007669"/>
    <property type="project" value="UniProtKB-EC"/>
</dbReference>
<keyword evidence="5 14" id="KW-0169">Cobalamin biosynthesis</keyword>
<dbReference type="NCBIfam" id="TIGR00636">
    <property type="entry name" value="PduO_Nterm"/>
    <property type="match status" value="1"/>
</dbReference>
<keyword evidence="17" id="KW-1185">Reference proteome</keyword>
<organism evidence="16 17">
    <name type="scientific">Halalkalibacter kiskunsagensis</name>
    <dbReference type="NCBI Taxonomy" id="1548599"/>
    <lineage>
        <taxon>Bacteria</taxon>
        <taxon>Bacillati</taxon>
        <taxon>Bacillota</taxon>
        <taxon>Bacilli</taxon>
        <taxon>Bacillales</taxon>
        <taxon>Bacillaceae</taxon>
        <taxon>Halalkalibacter</taxon>
    </lineage>
</organism>
<evidence type="ECO:0000256" key="9">
    <source>
        <dbReference type="ARBA" id="ARBA00031529"/>
    </source>
</evidence>
<comment type="similarity">
    <text evidence="2 14">Belongs to the Cob(I)alamin adenosyltransferase family.</text>
</comment>
<evidence type="ECO:0000256" key="10">
    <source>
        <dbReference type="ARBA" id="ARBA00033334"/>
    </source>
</evidence>
<keyword evidence="7 14" id="KW-0547">Nucleotide-binding</keyword>
<dbReference type="Proteomes" id="UP001589838">
    <property type="component" value="Unassembled WGS sequence"/>
</dbReference>
<evidence type="ECO:0000256" key="13">
    <source>
        <dbReference type="ARBA" id="ARBA00048692"/>
    </source>
</evidence>
<dbReference type="InterPro" id="IPR029499">
    <property type="entry name" value="PduO-typ"/>
</dbReference>
<name>A0ABV6KHZ3_9BACI</name>
<evidence type="ECO:0000256" key="11">
    <source>
        <dbReference type="ARBA" id="ARBA00033354"/>
    </source>
</evidence>
<evidence type="ECO:0000256" key="5">
    <source>
        <dbReference type="ARBA" id="ARBA00022573"/>
    </source>
</evidence>
<evidence type="ECO:0000256" key="14">
    <source>
        <dbReference type="RuleBase" id="RU366026"/>
    </source>
</evidence>
<dbReference type="PANTHER" id="PTHR12213:SF0">
    <property type="entry name" value="CORRINOID ADENOSYLTRANSFERASE MMAB"/>
    <property type="match status" value="1"/>
</dbReference>
<evidence type="ECO:0000256" key="3">
    <source>
        <dbReference type="ARBA" id="ARBA00012454"/>
    </source>
</evidence>
<dbReference type="InterPro" id="IPR036451">
    <property type="entry name" value="CblAdoTrfase-like_sf"/>
</dbReference>
<evidence type="ECO:0000256" key="6">
    <source>
        <dbReference type="ARBA" id="ARBA00022679"/>
    </source>
</evidence>
<dbReference type="PANTHER" id="PTHR12213">
    <property type="entry name" value="CORRINOID ADENOSYLTRANSFERASE"/>
    <property type="match status" value="1"/>
</dbReference>
<evidence type="ECO:0000313" key="16">
    <source>
        <dbReference type="EMBL" id="MFC0472947.1"/>
    </source>
</evidence>
<gene>
    <name evidence="16" type="ORF">ACFFHM_21255</name>
</gene>
<evidence type="ECO:0000256" key="2">
    <source>
        <dbReference type="ARBA" id="ARBA00007487"/>
    </source>
</evidence>
<evidence type="ECO:0000313" key="17">
    <source>
        <dbReference type="Proteomes" id="UP001589838"/>
    </source>
</evidence>